<dbReference type="PRINTS" id="PR00180">
    <property type="entry name" value="CRETINALDHBP"/>
</dbReference>
<dbReference type="PROSITE" id="PS50191">
    <property type="entry name" value="CRAL_TRIO"/>
    <property type="match status" value="1"/>
</dbReference>
<dbReference type="VEuPathDB" id="VectorBase:ADAR2_010675"/>
<accession>A0A2M4CUH3</accession>
<dbReference type="EMBL" id="GGFL01004816">
    <property type="protein sequence ID" value="MBW68994.1"/>
    <property type="molecule type" value="Transcribed_RNA"/>
</dbReference>
<evidence type="ECO:0000313" key="2">
    <source>
        <dbReference type="EMBL" id="MBW68994.1"/>
    </source>
</evidence>
<dbReference type="VEuPathDB" id="VectorBase:ADAC004352"/>
<proteinExistence type="predicted"/>
<organism evidence="2">
    <name type="scientific">Anopheles darlingi</name>
    <name type="common">Mosquito</name>
    <dbReference type="NCBI Taxonomy" id="43151"/>
    <lineage>
        <taxon>Eukaryota</taxon>
        <taxon>Metazoa</taxon>
        <taxon>Ecdysozoa</taxon>
        <taxon>Arthropoda</taxon>
        <taxon>Hexapoda</taxon>
        <taxon>Insecta</taxon>
        <taxon>Pterygota</taxon>
        <taxon>Neoptera</taxon>
        <taxon>Endopterygota</taxon>
        <taxon>Diptera</taxon>
        <taxon>Nematocera</taxon>
        <taxon>Culicoidea</taxon>
        <taxon>Culicidae</taxon>
        <taxon>Anophelinae</taxon>
        <taxon>Anopheles</taxon>
    </lineage>
</organism>
<dbReference type="InterPro" id="IPR001251">
    <property type="entry name" value="CRAL-TRIO_dom"/>
</dbReference>
<feature type="domain" description="CRAL-TRIO" evidence="1">
    <location>
        <begin position="88"/>
        <end position="248"/>
    </location>
</feature>
<dbReference type="InterPro" id="IPR036865">
    <property type="entry name" value="CRAL-TRIO_dom_sf"/>
</dbReference>
<dbReference type="InterPro" id="IPR036273">
    <property type="entry name" value="CRAL/TRIO_N_dom_sf"/>
</dbReference>
<dbReference type="SUPFAM" id="SSF46938">
    <property type="entry name" value="CRAL/TRIO N-terminal domain"/>
    <property type="match status" value="1"/>
</dbReference>
<dbReference type="GO" id="GO:0016020">
    <property type="term" value="C:membrane"/>
    <property type="evidence" value="ECO:0007669"/>
    <property type="project" value="TreeGrafter"/>
</dbReference>
<dbReference type="CDD" id="cd00170">
    <property type="entry name" value="SEC14"/>
    <property type="match status" value="1"/>
</dbReference>
<dbReference type="AlphaFoldDB" id="A0A2M4CUH3"/>
<dbReference type="Gene3D" id="3.40.525.10">
    <property type="entry name" value="CRAL-TRIO lipid binding domain"/>
    <property type="match status" value="1"/>
</dbReference>
<dbReference type="Pfam" id="PF00650">
    <property type="entry name" value="CRAL_TRIO"/>
    <property type="match status" value="1"/>
</dbReference>
<sequence length="292" mass="33877">MQTSTDTGEDQPAEIQCWPQVNVKCLKEIKQWLIAQPHLPALEDHDIALFLHANYNNQQATQTTIENYCTSRTNYRDFFADRDVFSDPVQTALAIMMVAILPGETKEGYKMVYSRLRTTDTTHFNHPQILKTMTMCMDLWVKLEGNANGLIMLSDMQGMHTGHITKFSMGAVKKQSFYFQEALPIRLKQIHFINVSPLINRLMFLVRPFLRKDVQEMINMHVTTDTLHSAIPLESLPNEYGGKAGTFEDMDKSFKEKLYAHRDWFKETENKYLVDESKREHTPKRFMFGLIG</sequence>
<dbReference type="PANTHER" id="PTHR10174">
    <property type="entry name" value="ALPHA-TOCOPHEROL TRANSFER PROTEIN-RELATED"/>
    <property type="match status" value="1"/>
</dbReference>
<dbReference type="SMART" id="SM00516">
    <property type="entry name" value="SEC14"/>
    <property type="match status" value="1"/>
</dbReference>
<name>A0A2M4CUH3_ANODA</name>
<dbReference type="GO" id="GO:1902936">
    <property type="term" value="F:phosphatidylinositol bisphosphate binding"/>
    <property type="evidence" value="ECO:0007669"/>
    <property type="project" value="TreeGrafter"/>
</dbReference>
<dbReference type="PANTHER" id="PTHR10174:SF213">
    <property type="entry name" value="CRAL-TRIO DOMAIN-CONTAINING PROTEIN"/>
    <property type="match status" value="1"/>
</dbReference>
<evidence type="ECO:0000259" key="1">
    <source>
        <dbReference type="PROSITE" id="PS50191"/>
    </source>
</evidence>
<dbReference type="SUPFAM" id="SSF52087">
    <property type="entry name" value="CRAL/TRIO domain"/>
    <property type="match status" value="1"/>
</dbReference>
<reference evidence="2" key="1">
    <citation type="submission" date="2018-01" db="EMBL/GenBank/DDBJ databases">
        <title>An insight into the sialome of Amazonian anophelines.</title>
        <authorList>
            <person name="Ribeiro J.M."/>
            <person name="Scarpassa V."/>
            <person name="Calvo E."/>
        </authorList>
    </citation>
    <scope>NUCLEOTIDE SEQUENCE</scope>
</reference>
<protein>
    <submittedName>
        <fullName evidence="2">Putative phosphatidylinositol transfer protein sec14</fullName>
    </submittedName>
</protein>